<protein>
    <submittedName>
        <fullName evidence="6">ABC transporter ATP-binding protein</fullName>
    </submittedName>
</protein>
<dbReference type="AlphaFoldDB" id="A0A5J5KWC6"/>
<dbReference type="InterPro" id="IPR003593">
    <property type="entry name" value="AAA+_ATPase"/>
</dbReference>
<proteinExistence type="predicted"/>
<evidence type="ECO:0000313" key="7">
    <source>
        <dbReference type="Proteomes" id="UP000325957"/>
    </source>
</evidence>
<dbReference type="GO" id="GO:0016887">
    <property type="term" value="F:ATP hydrolysis activity"/>
    <property type="evidence" value="ECO:0007669"/>
    <property type="project" value="InterPro"/>
</dbReference>
<feature type="region of interest" description="Disordered" evidence="4">
    <location>
        <begin position="1"/>
        <end position="21"/>
    </location>
</feature>
<keyword evidence="3 6" id="KW-0067">ATP-binding</keyword>
<dbReference type="InterPro" id="IPR017871">
    <property type="entry name" value="ABC_transporter-like_CS"/>
</dbReference>
<dbReference type="OrthoDB" id="8773773at2"/>
<feature type="compositionally biased region" description="Basic and acidic residues" evidence="4">
    <location>
        <begin position="1"/>
        <end position="10"/>
    </location>
</feature>
<dbReference type="RefSeq" id="WP_158034221.1">
    <property type="nucleotide sequence ID" value="NZ_ML708620.1"/>
</dbReference>
<organism evidence="6 7">
    <name type="scientific">Kocuria coralli</name>
    <dbReference type="NCBI Taxonomy" id="1461025"/>
    <lineage>
        <taxon>Bacteria</taxon>
        <taxon>Bacillati</taxon>
        <taxon>Actinomycetota</taxon>
        <taxon>Actinomycetes</taxon>
        <taxon>Micrococcales</taxon>
        <taxon>Micrococcaceae</taxon>
        <taxon>Kocuria</taxon>
    </lineage>
</organism>
<dbReference type="Gene3D" id="3.40.50.300">
    <property type="entry name" value="P-loop containing nucleotide triphosphate hydrolases"/>
    <property type="match status" value="1"/>
</dbReference>
<evidence type="ECO:0000256" key="4">
    <source>
        <dbReference type="SAM" id="MobiDB-lite"/>
    </source>
</evidence>
<evidence type="ECO:0000256" key="1">
    <source>
        <dbReference type="ARBA" id="ARBA00022448"/>
    </source>
</evidence>
<reference evidence="6 7" key="1">
    <citation type="submission" date="2019-05" db="EMBL/GenBank/DDBJ databases">
        <title>Kocuria coralli sp. nov., a novel actinobacterium isolated from coral reef seawater.</title>
        <authorList>
            <person name="Li J."/>
        </authorList>
    </citation>
    <scope>NUCLEOTIDE SEQUENCE [LARGE SCALE GENOMIC DNA]</scope>
    <source>
        <strain evidence="6 7">SCSIO 13007</strain>
    </source>
</reference>
<name>A0A5J5KWC6_9MICC</name>
<accession>A0A5J5KWC6</accession>
<evidence type="ECO:0000313" key="6">
    <source>
        <dbReference type="EMBL" id="KAA9393802.1"/>
    </source>
</evidence>
<evidence type="ECO:0000256" key="3">
    <source>
        <dbReference type="ARBA" id="ARBA00022840"/>
    </source>
</evidence>
<dbReference type="SMART" id="SM00382">
    <property type="entry name" value="AAA"/>
    <property type="match status" value="1"/>
</dbReference>
<sequence>MSRPAEHIDDATTAQRGPGSTASTQELLLDGVSHHYVAGSGNIVHAVAEATLRIPAGQFVCVVGPSGCGKTTLLKVLAGFLSPSSGEARYGDDVISGPSYQRGVVFQQANLYPWLSIRGNVELGPRFRGVPRKERAERAERLLEMVGLPQFADAKPYELSGGMQQRAQIARVLANQPEVVLMDEPFGALDALTRERLQADLLRIQRQRRQTVFFITHSVEEAVFLGDRVLVMSPRPGRIVLDEPVDLAATYGPEVGVEMKSTPEFIEIRDRVAGAIQIV</sequence>
<dbReference type="InterPro" id="IPR050166">
    <property type="entry name" value="ABC_transporter_ATP-bind"/>
</dbReference>
<feature type="domain" description="ABC transporter" evidence="5">
    <location>
        <begin position="27"/>
        <end position="259"/>
    </location>
</feature>
<dbReference type="PANTHER" id="PTHR42788:SF13">
    <property type="entry name" value="ALIPHATIC SULFONATES IMPORT ATP-BINDING PROTEIN SSUB"/>
    <property type="match status" value="1"/>
</dbReference>
<keyword evidence="2" id="KW-0547">Nucleotide-binding</keyword>
<keyword evidence="7" id="KW-1185">Reference proteome</keyword>
<dbReference type="InterPro" id="IPR027417">
    <property type="entry name" value="P-loop_NTPase"/>
</dbReference>
<comment type="caution">
    <text evidence="6">The sequence shown here is derived from an EMBL/GenBank/DDBJ whole genome shotgun (WGS) entry which is preliminary data.</text>
</comment>
<dbReference type="PROSITE" id="PS00211">
    <property type="entry name" value="ABC_TRANSPORTER_1"/>
    <property type="match status" value="1"/>
</dbReference>
<dbReference type="SUPFAM" id="SSF52540">
    <property type="entry name" value="P-loop containing nucleoside triphosphate hydrolases"/>
    <property type="match status" value="1"/>
</dbReference>
<dbReference type="EMBL" id="SZWF01000014">
    <property type="protein sequence ID" value="KAA9393802.1"/>
    <property type="molecule type" value="Genomic_DNA"/>
</dbReference>
<dbReference type="Pfam" id="PF00005">
    <property type="entry name" value="ABC_tran"/>
    <property type="match status" value="1"/>
</dbReference>
<dbReference type="CDD" id="cd03293">
    <property type="entry name" value="ABC_NrtD_SsuB_transporters"/>
    <property type="match status" value="1"/>
</dbReference>
<evidence type="ECO:0000256" key="2">
    <source>
        <dbReference type="ARBA" id="ARBA00022741"/>
    </source>
</evidence>
<dbReference type="GO" id="GO:0005524">
    <property type="term" value="F:ATP binding"/>
    <property type="evidence" value="ECO:0007669"/>
    <property type="project" value="UniProtKB-KW"/>
</dbReference>
<feature type="compositionally biased region" description="Polar residues" evidence="4">
    <location>
        <begin position="12"/>
        <end position="21"/>
    </location>
</feature>
<keyword evidence="1" id="KW-0813">Transport</keyword>
<dbReference type="PANTHER" id="PTHR42788">
    <property type="entry name" value="TAURINE IMPORT ATP-BINDING PROTEIN-RELATED"/>
    <property type="match status" value="1"/>
</dbReference>
<dbReference type="PROSITE" id="PS50893">
    <property type="entry name" value="ABC_TRANSPORTER_2"/>
    <property type="match status" value="1"/>
</dbReference>
<dbReference type="InterPro" id="IPR003439">
    <property type="entry name" value="ABC_transporter-like_ATP-bd"/>
</dbReference>
<evidence type="ECO:0000259" key="5">
    <source>
        <dbReference type="PROSITE" id="PS50893"/>
    </source>
</evidence>
<gene>
    <name evidence="6" type="ORF">FCK90_10290</name>
</gene>
<dbReference type="Proteomes" id="UP000325957">
    <property type="component" value="Unassembled WGS sequence"/>
</dbReference>